<dbReference type="InterPro" id="IPR006600">
    <property type="entry name" value="HTH_CenpB_DNA-bd_dom"/>
</dbReference>
<dbReference type="Proteomes" id="UP000789572">
    <property type="component" value="Unassembled WGS sequence"/>
</dbReference>
<keyword evidence="4" id="KW-1185">Reference proteome</keyword>
<dbReference type="OrthoDB" id="162969at2759"/>
<dbReference type="SUPFAM" id="SSF46689">
    <property type="entry name" value="Homeodomain-like"/>
    <property type="match status" value="1"/>
</dbReference>
<name>A0A9N9GCB2_9GLOM</name>
<dbReference type="InterPro" id="IPR009057">
    <property type="entry name" value="Homeodomain-like_sf"/>
</dbReference>
<dbReference type="Pfam" id="PF03221">
    <property type="entry name" value="HTH_Tnp_Tc5"/>
    <property type="match status" value="1"/>
</dbReference>
<dbReference type="EMBL" id="CAJVPJ010001462">
    <property type="protein sequence ID" value="CAG8592118.1"/>
    <property type="molecule type" value="Genomic_DNA"/>
</dbReference>
<evidence type="ECO:0000256" key="1">
    <source>
        <dbReference type="ARBA" id="ARBA00023125"/>
    </source>
</evidence>
<reference evidence="3" key="1">
    <citation type="submission" date="2021-06" db="EMBL/GenBank/DDBJ databases">
        <authorList>
            <person name="Kallberg Y."/>
            <person name="Tangrot J."/>
            <person name="Rosling A."/>
        </authorList>
    </citation>
    <scope>NUCLEOTIDE SEQUENCE</scope>
    <source>
        <strain evidence="3">IA702</strain>
    </source>
</reference>
<organism evidence="3 4">
    <name type="scientific">Paraglomus occultum</name>
    <dbReference type="NCBI Taxonomy" id="144539"/>
    <lineage>
        <taxon>Eukaryota</taxon>
        <taxon>Fungi</taxon>
        <taxon>Fungi incertae sedis</taxon>
        <taxon>Mucoromycota</taxon>
        <taxon>Glomeromycotina</taxon>
        <taxon>Glomeromycetes</taxon>
        <taxon>Paraglomerales</taxon>
        <taxon>Paraglomeraceae</taxon>
        <taxon>Paraglomus</taxon>
    </lineage>
</organism>
<protein>
    <submittedName>
        <fullName evidence="3">5033_t:CDS:1</fullName>
    </submittedName>
</protein>
<evidence type="ECO:0000259" key="2">
    <source>
        <dbReference type="PROSITE" id="PS51253"/>
    </source>
</evidence>
<dbReference type="AlphaFoldDB" id="A0A9N9GCB2"/>
<dbReference type="Gene3D" id="1.10.10.60">
    <property type="entry name" value="Homeodomain-like"/>
    <property type="match status" value="1"/>
</dbReference>
<dbReference type="PROSITE" id="PS51253">
    <property type="entry name" value="HTH_CENPB"/>
    <property type="match status" value="1"/>
</dbReference>
<accession>A0A9N9GCB2</accession>
<gene>
    <name evidence="3" type="ORF">POCULU_LOCUS7029</name>
</gene>
<proteinExistence type="predicted"/>
<keyword evidence="1" id="KW-0238">DNA-binding</keyword>
<evidence type="ECO:0000313" key="3">
    <source>
        <dbReference type="EMBL" id="CAG8592118.1"/>
    </source>
</evidence>
<feature type="domain" description="HTH CENPB-type" evidence="2">
    <location>
        <begin position="1"/>
        <end position="70"/>
    </location>
</feature>
<evidence type="ECO:0000313" key="4">
    <source>
        <dbReference type="Proteomes" id="UP000789572"/>
    </source>
</evidence>
<feature type="non-terminal residue" evidence="3">
    <location>
        <position position="70"/>
    </location>
</feature>
<comment type="caution">
    <text evidence="3">The sequence shown here is derived from an EMBL/GenBank/DDBJ whole genome shotgun (WGS) entry which is preliminary data.</text>
</comment>
<sequence>MLKLKAKWQTLEEALSLWTSTVIENGYALTGDAILAKSRDYAKRLEINDLKETNGWLSKFKKRYGLRGWQ</sequence>
<dbReference type="GO" id="GO:0003677">
    <property type="term" value="F:DNA binding"/>
    <property type="evidence" value="ECO:0007669"/>
    <property type="project" value="UniProtKB-KW"/>
</dbReference>